<dbReference type="Pfam" id="PF22798">
    <property type="entry name" value="DUF5817_CT"/>
    <property type="match status" value="1"/>
</dbReference>
<dbReference type="STRING" id="268739.Nmlp_2986"/>
<sequence length="168" mass="18417">MYSVVGCRECHALWIVEGRPETTQCPRCRRRHQFSKLRAFAETDAADDAARVRSSMLAERADDGEFVDPEAIDIDGVGMDDVEYLSASGLDPEAVSAAGERAERGTRSSQSRKQTVLDGLAELDAPTEADVVEYANAAGVPESAVERILEKLRRAGEVTRTDGVYRRL</sequence>
<dbReference type="RefSeq" id="WP_015409879.1">
    <property type="nucleotide sequence ID" value="NC_020388.1"/>
</dbReference>
<evidence type="ECO:0000256" key="1">
    <source>
        <dbReference type="SAM" id="MobiDB-lite"/>
    </source>
</evidence>
<organism evidence="4 5">
    <name type="scientific">Natronomonas moolapensis (strain DSM 18674 / CECT 7526 / JCM 14361 / 8.8.11)</name>
    <dbReference type="NCBI Taxonomy" id="268739"/>
    <lineage>
        <taxon>Archaea</taxon>
        <taxon>Methanobacteriati</taxon>
        <taxon>Methanobacteriota</taxon>
        <taxon>Stenosarchaea group</taxon>
        <taxon>Halobacteria</taxon>
        <taxon>Halobacteriales</taxon>
        <taxon>Natronomonadaceae</taxon>
        <taxon>Natronomonas</taxon>
    </lineage>
</organism>
<dbReference type="EMBL" id="HF582854">
    <property type="protein sequence ID" value="CCQ37129.1"/>
    <property type="molecule type" value="Genomic_DNA"/>
</dbReference>
<feature type="domain" description="DUF5817" evidence="2">
    <location>
        <begin position="2"/>
        <end position="58"/>
    </location>
</feature>
<protein>
    <submittedName>
        <fullName evidence="4">Uncharacterized protein</fullName>
    </submittedName>
</protein>
<keyword evidence="5" id="KW-1185">Reference proteome</keyword>
<evidence type="ECO:0000313" key="5">
    <source>
        <dbReference type="Proteomes" id="UP000011867"/>
    </source>
</evidence>
<dbReference type="SUPFAM" id="SSF46785">
    <property type="entry name" value="Winged helix' DNA-binding domain"/>
    <property type="match status" value="1"/>
</dbReference>
<feature type="domain" description="DUF5817" evidence="3">
    <location>
        <begin position="114"/>
        <end position="167"/>
    </location>
</feature>
<dbReference type="HOGENOM" id="CLU_1567083_0_0_2"/>
<dbReference type="Proteomes" id="UP000011867">
    <property type="component" value="Chromosome"/>
</dbReference>
<reference evidence="4 5" key="1">
    <citation type="journal article" date="2013" name="Genome Announc.">
        <title>Genome of the haloarchaeon Natronomonas moolapensis, a neutrophilic member of a previously haloalkaliphilic genus.</title>
        <authorList>
            <person name="Dyall-Smith M.L."/>
            <person name="Pfeiffer F."/>
            <person name="Oberwinkler T."/>
            <person name="Klee K."/>
            <person name="Rampp M."/>
            <person name="Palm P."/>
            <person name="Gross K."/>
            <person name="Schuster S.C."/>
            <person name="Oesterhelt D."/>
        </authorList>
    </citation>
    <scope>NUCLEOTIDE SEQUENCE [LARGE SCALE GENOMIC DNA]</scope>
    <source>
        <strain evidence="5">DSM 18674 / JCM 14361 / 8.8.11</strain>
    </source>
</reference>
<evidence type="ECO:0000313" key="4">
    <source>
        <dbReference type="EMBL" id="CCQ37129.1"/>
    </source>
</evidence>
<gene>
    <name evidence="4" type="ordered locus">Nmlp_2986</name>
</gene>
<dbReference type="InterPro" id="IPR053849">
    <property type="entry name" value="DUF5817_C"/>
</dbReference>
<dbReference type="eggNOG" id="arCOG02259">
    <property type="taxonomic scope" value="Archaea"/>
</dbReference>
<evidence type="ECO:0000259" key="3">
    <source>
        <dbReference type="Pfam" id="PF22798"/>
    </source>
</evidence>
<dbReference type="Pfam" id="PF19134">
    <property type="entry name" value="DUF5817"/>
    <property type="match status" value="1"/>
</dbReference>
<dbReference type="InterPro" id="IPR036390">
    <property type="entry name" value="WH_DNA-bd_sf"/>
</dbReference>
<accession>M1XL58</accession>
<dbReference type="GeneID" id="14651636"/>
<dbReference type="InterPro" id="IPR043855">
    <property type="entry name" value="DUF5817"/>
</dbReference>
<evidence type="ECO:0000259" key="2">
    <source>
        <dbReference type="Pfam" id="PF19134"/>
    </source>
</evidence>
<dbReference type="OrthoDB" id="142616at2157"/>
<dbReference type="AlphaFoldDB" id="M1XL58"/>
<feature type="region of interest" description="Disordered" evidence="1">
    <location>
        <begin position="93"/>
        <end position="114"/>
    </location>
</feature>
<dbReference type="KEGG" id="nmo:Nmlp_2986"/>
<proteinExistence type="predicted"/>
<name>M1XL58_NATM8</name>
<dbReference type="Gene3D" id="3.90.820.10">
    <property type="entry name" value="Structural Genomics, Unknown Function 30-nov-00 1gh9 Mol_id"/>
    <property type="match status" value="1"/>
</dbReference>